<dbReference type="RefSeq" id="WP_354088775.1">
    <property type="nucleotide sequence ID" value="NZ_JBEPTF010000002.1"/>
</dbReference>
<gene>
    <name evidence="1" type="ORF">ABIE19_001753</name>
</gene>
<name>A0ABV2RC20_9CAUL</name>
<reference evidence="1 2" key="1">
    <citation type="submission" date="2024-06" db="EMBL/GenBank/DDBJ databases">
        <title>Sorghum-associated microbial communities from plants grown in Nebraska, USA.</title>
        <authorList>
            <person name="Schachtman D."/>
        </authorList>
    </citation>
    <scope>NUCLEOTIDE SEQUENCE [LARGE SCALE GENOMIC DNA]</scope>
    <source>
        <strain evidence="1 2">2814</strain>
    </source>
</reference>
<comment type="caution">
    <text evidence="1">The sequence shown here is derived from an EMBL/GenBank/DDBJ whole genome shotgun (WGS) entry which is preliminary data.</text>
</comment>
<evidence type="ECO:0000313" key="2">
    <source>
        <dbReference type="Proteomes" id="UP001549313"/>
    </source>
</evidence>
<dbReference type="Proteomes" id="UP001549313">
    <property type="component" value="Unassembled WGS sequence"/>
</dbReference>
<organism evidence="1 2">
    <name type="scientific">Brevundimonas faecalis</name>
    <dbReference type="NCBI Taxonomy" id="947378"/>
    <lineage>
        <taxon>Bacteria</taxon>
        <taxon>Pseudomonadati</taxon>
        <taxon>Pseudomonadota</taxon>
        <taxon>Alphaproteobacteria</taxon>
        <taxon>Caulobacterales</taxon>
        <taxon>Caulobacteraceae</taxon>
        <taxon>Brevundimonas</taxon>
    </lineage>
</organism>
<evidence type="ECO:0000313" key="1">
    <source>
        <dbReference type="EMBL" id="MET4683823.1"/>
    </source>
</evidence>
<dbReference type="EMBL" id="JBEPTF010000002">
    <property type="protein sequence ID" value="MET4683823.1"/>
    <property type="molecule type" value="Genomic_DNA"/>
</dbReference>
<accession>A0ABV2RC20</accession>
<proteinExistence type="predicted"/>
<keyword evidence="2" id="KW-1185">Reference proteome</keyword>
<evidence type="ECO:0008006" key="3">
    <source>
        <dbReference type="Google" id="ProtNLM"/>
    </source>
</evidence>
<protein>
    <recommendedName>
        <fullName evidence="3">Type II secretion system protein</fullName>
    </recommendedName>
</protein>
<sequence length="69" mass="7492">MRRRLKPKLRLSVTEVALIALYVAVLLGALAVTRGIERSNPQVRSAAQSVAEIANPAPDDVRVSREARA</sequence>